<dbReference type="Gene3D" id="3.40.50.150">
    <property type="entry name" value="Vaccinia Virus protein VP39"/>
    <property type="match status" value="1"/>
</dbReference>
<keyword evidence="4 5" id="KW-0093">Biotin biosynthesis</keyword>
<keyword evidence="3 5" id="KW-0949">S-adenosyl-L-methionine</keyword>
<dbReference type="SUPFAM" id="SSF53335">
    <property type="entry name" value="S-adenosyl-L-methionine-dependent methyltransferases"/>
    <property type="match status" value="1"/>
</dbReference>
<dbReference type="RefSeq" id="WP_271139812.1">
    <property type="nucleotide sequence ID" value="NZ_JAPYYP010000006.1"/>
</dbReference>
<evidence type="ECO:0000313" key="7">
    <source>
        <dbReference type="EMBL" id="MDA5108162.1"/>
    </source>
</evidence>
<comment type="catalytic activity">
    <reaction evidence="5">
        <text>malonyl-[ACP] + S-adenosyl-L-methionine = malonyl-[ACP] methyl ester + S-adenosyl-L-homocysteine</text>
        <dbReference type="Rhea" id="RHEA:17105"/>
        <dbReference type="Rhea" id="RHEA-COMP:9623"/>
        <dbReference type="Rhea" id="RHEA-COMP:9954"/>
        <dbReference type="ChEBI" id="CHEBI:57856"/>
        <dbReference type="ChEBI" id="CHEBI:59789"/>
        <dbReference type="ChEBI" id="CHEBI:78449"/>
        <dbReference type="ChEBI" id="CHEBI:78845"/>
        <dbReference type="EC" id="2.1.1.197"/>
    </reaction>
</comment>
<organism evidence="7 8">
    <name type="scientific">Brevibacillus thermoruber</name>
    <dbReference type="NCBI Taxonomy" id="33942"/>
    <lineage>
        <taxon>Bacteria</taxon>
        <taxon>Bacillati</taxon>
        <taxon>Bacillota</taxon>
        <taxon>Bacilli</taxon>
        <taxon>Bacillales</taxon>
        <taxon>Paenibacillaceae</taxon>
        <taxon>Brevibacillus</taxon>
    </lineage>
</organism>
<dbReference type="EMBL" id="JAPYYP010000006">
    <property type="protein sequence ID" value="MDA5108162.1"/>
    <property type="molecule type" value="Genomic_DNA"/>
</dbReference>
<comment type="caution">
    <text evidence="7">The sequence shown here is derived from an EMBL/GenBank/DDBJ whole genome shotgun (WGS) entry which is preliminary data.</text>
</comment>
<comment type="function">
    <text evidence="5">Converts the free carboxyl group of a malonyl-thioester to its methyl ester by transfer of a methyl group from S-adenosyl-L-methionine (SAM). It allows to synthesize pimeloyl-ACP via the fatty acid synthetic pathway.</text>
</comment>
<proteinExistence type="inferred from homology"/>
<feature type="domain" description="Methyltransferase" evidence="6">
    <location>
        <begin position="49"/>
        <end position="145"/>
    </location>
</feature>
<gene>
    <name evidence="5 7" type="primary">bioC</name>
    <name evidence="7" type="ORF">O3V59_07305</name>
</gene>
<evidence type="ECO:0000313" key="8">
    <source>
        <dbReference type="Proteomes" id="UP001151071"/>
    </source>
</evidence>
<reference evidence="7" key="1">
    <citation type="submission" date="2022-12" db="EMBL/GenBank/DDBJ databases">
        <title>Draft genome sequence of the thermophilic strain Brevibacillus thermoruber HT42, isolated from Los Humeros, Puebla, Mexico, with biotechnological potential.</title>
        <authorList>
            <person name="Lara Sanchez J."/>
            <person name="Solis Palacios R."/>
            <person name="Bustos Baena A.S."/>
            <person name="Ruz Baez A.E."/>
            <person name="Espinosa Luna G."/>
            <person name="Oliart Ros R.M."/>
        </authorList>
    </citation>
    <scope>NUCLEOTIDE SEQUENCE</scope>
    <source>
        <strain evidence="7">HT42</strain>
    </source>
</reference>
<dbReference type="HAMAP" id="MF_00835">
    <property type="entry name" value="BioC"/>
    <property type="match status" value="1"/>
</dbReference>
<evidence type="ECO:0000256" key="3">
    <source>
        <dbReference type="ARBA" id="ARBA00022691"/>
    </source>
</evidence>
<keyword evidence="1 5" id="KW-0489">Methyltransferase</keyword>
<dbReference type="PANTHER" id="PTHR43861:SF1">
    <property type="entry name" value="TRANS-ACONITATE 2-METHYLTRANSFERASE"/>
    <property type="match status" value="1"/>
</dbReference>
<evidence type="ECO:0000256" key="1">
    <source>
        <dbReference type="ARBA" id="ARBA00022603"/>
    </source>
</evidence>
<dbReference type="PANTHER" id="PTHR43861">
    <property type="entry name" value="TRANS-ACONITATE 2-METHYLTRANSFERASE-RELATED"/>
    <property type="match status" value="1"/>
</dbReference>
<dbReference type="GO" id="GO:0102130">
    <property type="term" value="F:malonyl-CoA methyltransferase activity"/>
    <property type="evidence" value="ECO:0007669"/>
    <property type="project" value="UniProtKB-EC"/>
</dbReference>
<evidence type="ECO:0000256" key="4">
    <source>
        <dbReference type="ARBA" id="ARBA00022756"/>
    </source>
</evidence>
<dbReference type="InterPro" id="IPR041698">
    <property type="entry name" value="Methyltransf_25"/>
</dbReference>
<dbReference type="Pfam" id="PF13649">
    <property type="entry name" value="Methyltransf_25"/>
    <property type="match status" value="1"/>
</dbReference>
<protein>
    <recommendedName>
        <fullName evidence="5">Malonyl-[acyl-carrier protein] O-methyltransferase</fullName>
        <shortName evidence="5">Malonyl-ACP O-methyltransferase</shortName>
        <ecNumber evidence="5">2.1.1.197</ecNumber>
    </recommendedName>
    <alternativeName>
        <fullName evidence="5">Biotin synthesis protein BioC</fullName>
    </alternativeName>
</protein>
<name>A0A9X3TPL6_9BACL</name>
<evidence type="ECO:0000259" key="6">
    <source>
        <dbReference type="Pfam" id="PF13649"/>
    </source>
</evidence>
<dbReference type="EC" id="2.1.1.197" evidence="5"/>
<dbReference type="InterPro" id="IPR029063">
    <property type="entry name" value="SAM-dependent_MTases_sf"/>
</dbReference>
<dbReference type="GO" id="GO:0032259">
    <property type="term" value="P:methylation"/>
    <property type="evidence" value="ECO:0007669"/>
    <property type="project" value="UniProtKB-KW"/>
</dbReference>
<accession>A0A9X3TPL6</accession>
<dbReference type="GO" id="GO:0010340">
    <property type="term" value="F:carboxyl-O-methyltransferase activity"/>
    <property type="evidence" value="ECO:0007669"/>
    <property type="project" value="UniProtKB-UniRule"/>
</dbReference>
<keyword evidence="2 5" id="KW-0808">Transferase</keyword>
<evidence type="ECO:0000256" key="5">
    <source>
        <dbReference type="HAMAP-Rule" id="MF_00835"/>
    </source>
</evidence>
<comment type="pathway">
    <text evidence="5">Cofactor biosynthesis; biotin biosynthesis.</text>
</comment>
<dbReference type="Proteomes" id="UP001151071">
    <property type="component" value="Unassembled WGS sequence"/>
</dbReference>
<comment type="similarity">
    <text evidence="5">Belongs to the methyltransferase superfamily.</text>
</comment>
<dbReference type="NCBIfam" id="TIGR02072">
    <property type="entry name" value="BioC"/>
    <property type="match status" value="1"/>
</dbReference>
<keyword evidence="8" id="KW-1185">Reference proteome</keyword>
<dbReference type="GO" id="GO:0009102">
    <property type="term" value="P:biotin biosynthetic process"/>
    <property type="evidence" value="ECO:0007669"/>
    <property type="project" value="UniProtKB-UniRule"/>
</dbReference>
<sequence>MWKAAVSRRFSDKADTYDRYALVQREMAAELAAALEAEMPPAAESVRRVVEVGCGTGGLTSLLSGRCGSAEYLALDIAPGMLEAARRRLGPTGQTCRFVLADVEEWVWQQAEQWADLIVSSACFQWLRQPERTVEGLYRLLRPGGSLRFATFGPRTFWELHDSFAAAYRKLQREPQRHGLSFCTPDEWRAMLDRAGFAGVRVRTREVRLHYPDVRSFLHAIKGIGASTGPASDSAGLGQRRLLTEMMEAYRSRFGGAEGIPVTYELVYAAAERPEGR</sequence>
<dbReference type="InterPro" id="IPR011814">
    <property type="entry name" value="BioC"/>
</dbReference>
<dbReference type="AlphaFoldDB" id="A0A9X3TPL6"/>
<evidence type="ECO:0000256" key="2">
    <source>
        <dbReference type="ARBA" id="ARBA00022679"/>
    </source>
</evidence>
<dbReference type="CDD" id="cd02440">
    <property type="entry name" value="AdoMet_MTases"/>
    <property type="match status" value="1"/>
</dbReference>